<dbReference type="SMART" id="SM00220">
    <property type="entry name" value="S_TKc"/>
    <property type="match status" value="1"/>
</dbReference>
<gene>
    <name evidence="3" type="ORF">BJP34_28175</name>
</gene>
<dbReference type="PANTHER" id="PTHR24347">
    <property type="entry name" value="SERINE/THREONINE-PROTEIN KINASE"/>
    <property type="match status" value="1"/>
</dbReference>
<dbReference type="PROSITE" id="PS00108">
    <property type="entry name" value="PROTEIN_KINASE_ST"/>
    <property type="match status" value="1"/>
</dbReference>
<protein>
    <recommendedName>
        <fullName evidence="2">Protein kinase domain-containing protein</fullName>
    </recommendedName>
</protein>
<dbReference type="STRING" id="1458985.BJP34_28175"/>
<dbReference type="Pfam" id="PF00069">
    <property type="entry name" value="Pkinase"/>
    <property type="match status" value="1"/>
</dbReference>
<evidence type="ECO:0000259" key="2">
    <source>
        <dbReference type="PROSITE" id="PS50011"/>
    </source>
</evidence>
<feature type="compositionally biased region" description="Polar residues" evidence="1">
    <location>
        <begin position="57"/>
        <end position="70"/>
    </location>
</feature>
<dbReference type="AlphaFoldDB" id="A0A1D8TYS5"/>
<dbReference type="RefSeq" id="WP_070395201.1">
    <property type="nucleotide sequence ID" value="NZ_CP017599.1"/>
</dbReference>
<dbReference type="SUPFAM" id="SSF52540">
    <property type="entry name" value="P-loop containing nucleoside triphosphate hydrolases"/>
    <property type="match status" value="1"/>
</dbReference>
<dbReference type="InterPro" id="IPR000719">
    <property type="entry name" value="Prot_kinase_dom"/>
</dbReference>
<evidence type="ECO:0000313" key="3">
    <source>
        <dbReference type="EMBL" id="AOX02802.1"/>
    </source>
</evidence>
<dbReference type="OrthoDB" id="494465at2"/>
<dbReference type="EMBL" id="CP017599">
    <property type="protein sequence ID" value="AOX02802.1"/>
    <property type="molecule type" value="Genomic_DNA"/>
</dbReference>
<accession>A0A1D8TYS5</accession>
<dbReference type="Pfam" id="PF14516">
    <property type="entry name" value="AAA_35"/>
    <property type="match status" value="1"/>
</dbReference>
<sequence>MKTNNHRSVCGKLKQQLNNRVKRWFNSPKNGHSSTTQTITVNVAEPYAPYKPPSTPQQPNHSNGVRNNTWPPGYRLHKGKYTIEKKLGQGGLGITYLARNNKTGDPIVIKTILNHVLRQDNLLEYWKIFANEAVKLAQCSCGNPHLVSLCEEIIREGELPCLIMEYIEGETLSALVKQQGVLSEEKALLYIGQIGSALWDIHQQGLLHRDVKPNNIMVRNDGTGAVLIDLGIATKFVPGVTQTHLCGRTPGYAPLEQYEWRSQLGPYTDVYALAATLYVLLTGNEPLPADERCEGAVLPPPNYLNPQISDRINRAILHGMDLVASDRPQSIPEFLNLLDIELPNNNSTNSSNNKLDKTAQVGDFYIERPQDAECYQKIVQPGALIRIKAPKLMGKTLLSHRILDYAKSRGYRTVYLNLNEFPCHDLDIFLQSFCVRVTQKLKLPNQLQNYWEDSFFTSEVKCSTYFEEYLLVSSETPLVLCLDNLERVFPHQQVAEGFLTLLRSWHENGQFYESWKRLRLIVVYATEVYIDLAINKSPFNVGYPVDLTDFYLKQVQDLAKFYGLNLSVNSLQQLMSMVGGHPYLLQLALSTISKNPNITIEHLLETAPTESGIYRHHLRELLNNLMLHPNLLNAFKKLLTTTQAVRLDYKETYLLESLGLVRAIGNDCIPRYNLYREYFSNRLLELRRVR</sequence>
<dbReference type="KEGG" id="mpro:BJP34_28175"/>
<dbReference type="Proteomes" id="UP000177870">
    <property type="component" value="Chromosome"/>
</dbReference>
<reference evidence="4" key="1">
    <citation type="submission" date="2016-10" db="EMBL/GenBank/DDBJ databases">
        <title>Comparative genomics uncovers the prolific and rare metabolic potential of the cyanobacterial genus Moorea.</title>
        <authorList>
            <person name="Leao T."/>
            <person name="Castelao G."/>
            <person name="Korobeynikov A."/>
            <person name="Monroe E.A."/>
            <person name="Podell S."/>
            <person name="Glukhov E."/>
            <person name="Allen E."/>
            <person name="Gerwick W.H."/>
            <person name="Gerwick L."/>
        </authorList>
    </citation>
    <scope>NUCLEOTIDE SEQUENCE [LARGE SCALE GENOMIC DNA]</scope>
    <source>
        <strain evidence="4">PAL-8-15-08-1</strain>
    </source>
</reference>
<feature type="region of interest" description="Disordered" evidence="1">
    <location>
        <begin position="46"/>
        <end position="71"/>
    </location>
</feature>
<evidence type="ECO:0000256" key="1">
    <source>
        <dbReference type="SAM" id="MobiDB-lite"/>
    </source>
</evidence>
<feature type="domain" description="Protein kinase" evidence="2">
    <location>
        <begin position="81"/>
        <end position="366"/>
    </location>
</feature>
<evidence type="ECO:0000313" key="4">
    <source>
        <dbReference type="Proteomes" id="UP000177870"/>
    </source>
</evidence>
<proteinExistence type="predicted"/>
<dbReference type="InterPro" id="IPR027417">
    <property type="entry name" value="P-loop_NTPase"/>
</dbReference>
<dbReference type="Gene3D" id="1.10.510.10">
    <property type="entry name" value="Transferase(Phosphotransferase) domain 1"/>
    <property type="match status" value="1"/>
</dbReference>
<dbReference type="SUPFAM" id="SSF56112">
    <property type="entry name" value="Protein kinase-like (PK-like)"/>
    <property type="match status" value="1"/>
</dbReference>
<dbReference type="InterPro" id="IPR008271">
    <property type="entry name" value="Ser/Thr_kinase_AS"/>
</dbReference>
<organism evidence="3 4">
    <name type="scientific">Moorena producens PAL-8-15-08-1</name>
    <dbReference type="NCBI Taxonomy" id="1458985"/>
    <lineage>
        <taxon>Bacteria</taxon>
        <taxon>Bacillati</taxon>
        <taxon>Cyanobacteriota</taxon>
        <taxon>Cyanophyceae</taxon>
        <taxon>Coleofasciculales</taxon>
        <taxon>Coleofasciculaceae</taxon>
        <taxon>Moorena</taxon>
    </lineage>
</organism>
<name>A0A1D8TYS5_9CYAN</name>
<dbReference type="InterPro" id="IPR011009">
    <property type="entry name" value="Kinase-like_dom_sf"/>
</dbReference>
<dbReference type="CDD" id="cd14014">
    <property type="entry name" value="STKc_PknB_like"/>
    <property type="match status" value="1"/>
</dbReference>
<dbReference type="PROSITE" id="PS50011">
    <property type="entry name" value="PROTEIN_KINASE_DOM"/>
    <property type="match status" value="1"/>
</dbReference>
<dbReference type="Gene3D" id="3.40.50.300">
    <property type="entry name" value="P-loop containing nucleotide triphosphate hydrolases"/>
    <property type="match status" value="1"/>
</dbReference>
<dbReference type="GO" id="GO:0004672">
    <property type="term" value="F:protein kinase activity"/>
    <property type="evidence" value="ECO:0007669"/>
    <property type="project" value="InterPro"/>
</dbReference>
<dbReference type="GO" id="GO:0005524">
    <property type="term" value="F:ATP binding"/>
    <property type="evidence" value="ECO:0007669"/>
    <property type="project" value="InterPro"/>
</dbReference>